<proteinExistence type="predicted"/>
<accession>A0A1W1C7K6</accession>
<dbReference type="AlphaFoldDB" id="A0A1W1C7K6"/>
<evidence type="ECO:0000256" key="1">
    <source>
        <dbReference type="SAM" id="MobiDB-lite"/>
    </source>
</evidence>
<feature type="domain" description="DUF2202" evidence="2">
    <location>
        <begin position="60"/>
        <end position="214"/>
    </location>
</feature>
<dbReference type="Gene3D" id="1.20.1260.10">
    <property type="match status" value="1"/>
</dbReference>
<evidence type="ECO:0000313" key="3">
    <source>
        <dbReference type="EMBL" id="SFV61723.1"/>
    </source>
</evidence>
<reference evidence="3" key="1">
    <citation type="submission" date="2016-10" db="EMBL/GenBank/DDBJ databases">
        <authorList>
            <person name="de Groot N.N."/>
        </authorList>
    </citation>
    <scope>NUCLEOTIDE SEQUENCE</scope>
</reference>
<dbReference type="Pfam" id="PF09968">
    <property type="entry name" value="DUF2202"/>
    <property type="match status" value="1"/>
</dbReference>
<sequence length="245" mass="27161">MRDLIKLLLVTVTTMVLVGCSSSNSSNVDNTVPDSPTGGNGAIDLTNYEKVPLSEEQKYSLAYMWHEEKLAKEIYLELNKINPAKQLENIANNAEVMHIELVQNLVEWYDINITNLANYEIRYSAAELANMPVGKFAVPEIEDLYNTLYDYGRVSTQASLEVGCMVEVTDITDLDKYIAGASGNQAMLDTFNILRDGSYNHYWSFDSGLKNMGIADGCCSLGAEYCHPEYPNNENGGGNGNGNRR</sequence>
<dbReference type="EMBL" id="FPHC01000064">
    <property type="protein sequence ID" value="SFV61723.1"/>
    <property type="molecule type" value="Genomic_DNA"/>
</dbReference>
<dbReference type="InterPro" id="IPR019243">
    <property type="entry name" value="DUF2202"/>
</dbReference>
<name>A0A1W1C7K6_9ZZZZ</name>
<dbReference type="PROSITE" id="PS51257">
    <property type="entry name" value="PROKAR_LIPOPROTEIN"/>
    <property type="match status" value="1"/>
</dbReference>
<evidence type="ECO:0000259" key="2">
    <source>
        <dbReference type="Pfam" id="PF09968"/>
    </source>
</evidence>
<protein>
    <submittedName>
        <fullName evidence="3">Uncharacterized protein MJ0754</fullName>
    </submittedName>
</protein>
<dbReference type="InterPro" id="IPR012347">
    <property type="entry name" value="Ferritin-like"/>
</dbReference>
<feature type="region of interest" description="Disordered" evidence="1">
    <location>
        <begin position="24"/>
        <end position="43"/>
    </location>
</feature>
<gene>
    <name evidence="3" type="ORF">MNB_SV-6-1014</name>
</gene>
<organism evidence="3">
    <name type="scientific">hydrothermal vent metagenome</name>
    <dbReference type="NCBI Taxonomy" id="652676"/>
    <lineage>
        <taxon>unclassified sequences</taxon>
        <taxon>metagenomes</taxon>
        <taxon>ecological metagenomes</taxon>
    </lineage>
</organism>